<dbReference type="EMBL" id="CP007174">
    <property type="protein sequence ID" value="AIF82889.1"/>
    <property type="molecule type" value="Genomic_DNA"/>
</dbReference>
<keyword evidence="1" id="KW-0812">Transmembrane</keyword>
<accession>A0A075MU80</accession>
<evidence type="ECO:0000313" key="2">
    <source>
        <dbReference type="EMBL" id="AIF82889.1"/>
    </source>
</evidence>
<proteinExistence type="predicted"/>
<evidence type="ECO:0000256" key="1">
    <source>
        <dbReference type="SAM" id="Phobius"/>
    </source>
</evidence>
<gene>
    <name evidence="2" type="ORF">NTE_00811</name>
</gene>
<sequence length="215" mass="23531">MEETRKKQNNKISQPSNSLVLLRKGWSIRRLWILSIIGVAGLGLDASFHTLANGTPLSIIFDGADFSTNQIILTTTPAIATLSWTGHITFLTAFTLLGILPVLFFEKFAPARSSDQGGRRWAILKKGRNIKQMWIIGLIGVAGLALDVSFHWLQDGDPSKVVLNGFEDPRPLVSMLAISAHMMFLGAFALLIFLPKILIAAQHPPTTTVAMSPSR</sequence>
<feature type="transmembrane region" description="Helical" evidence="1">
    <location>
        <begin position="133"/>
        <end position="153"/>
    </location>
</feature>
<reference evidence="2 3" key="1">
    <citation type="journal article" date="2014" name="PLoS ONE">
        <title>Genome Sequence of Candidatus Nitrososphaera evergladensis from Group I.1b Enriched from Everglades Soil Reveals Novel Genomic Features of the Ammonia-Oxidizing Archaea.</title>
        <authorList>
            <person name="Zhalnina K.V."/>
            <person name="Dias R."/>
            <person name="Leonard M.T."/>
            <person name="Dorr de Quadros P."/>
            <person name="Camargo F.A."/>
            <person name="Drew J.C."/>
            <person name="Farmerie W.G."/>
            <person name="Daroub S.H."/>
            <person name="Triplett E.W."/>
        </authorList>
    </citation>
    <scope>NUCLEOTIDE SEQUENCE [LARGE SCALE GENOMIC DNA]</scope>
    <source>
        <strain evidence="2 3">SR1</strain>
    </source>
</reference>
<dbReference type="KEGG" id="nev:NTE_00811"/>
<feature type="transmembrane region" description="Helical" evidence="1">
    <location>
        <begin position="31"/>
        <end position="52"/>
    </location>
</feature>
<dbReference type="Proteomes" id="UP000028194">
    <property type="component" value="Chromosome"/>
</dbReference>
<dbReference type="AlphaFoldDB" id="A0A075MU80"/>
<evidence type="ECO:0000313" key="3">
    <source>
        <dbReference type="Proteomes" id="UP000028194"/>
    </source>
</evidence>
<protein>
    <submittedName>
        <fullName evidence="2">Uncharacterized protein</fullName>
    </submittedName>
</protein>
<keyword evidence="1" id="KW-0472">Membrane</keyword>
<feature type="transmembrane region" description="Helical" evidence="1">
    <location>
        <begin position="84"/>
        <end position="105"/>
    </location>
</feature>
<dbReference type="HOGENOM" id="CLU_1280731_0_0_2"/>
<keyword evidence="1" id="KW-1133">Transmembrane helix</keyword>
<organism evidence="2 3">
    <name type="scientific">Candidatus Nitrososphaera evergladensis SR1</name>
    <dbReference type="NCBI Taxonomy" id="1459636"/>
    <lineage>
        <taxon>Archaea</taxon>
        <taxon>Nitrososphaerota</taxon>
        <taxon>Nitrososphaeria</taxon>
        <taxon>Nitrososphaerales</taxon>
        <taxon>Nitrososphaeraceae</taxon>
        <taxon>Nitrososphaera</taxon>
    </lineage>
</organism>
<name>A0A075MU80_9ARCH</name>
<feature type="transmembrane region" description="Helical" evidence="1">
    <location>
        <begin position="173"/>
        <end position="194"/>
    </location>
</feature>
<keyword evidence="3" id="KW-1185">Reference proteome</keyword>